<reference evidence="13" key="1">
    <citation type="journal article" date="2022" name="Int. J. Syst. Evol. Microbiol.">
        <title>Anaeromyxobacter oryzae sp. nov., Anaeromyxobacter diazotrophicus sp. nov. and Anaeromyxobacter paludicola sp. nov., isolated from paddy soils.</title>
        <authorList>
            <person name="Itoh H."/>
            <person name="Xu Z."/>
            <person name="Mise K."/>
            <person name="Masuda Y."/>
            <person name="Ushijima N."/>
            <person name="Hayakawa C."/>
            <person name="Shiratori Y."/>
            <person name="Senoo K."/>
        </authorList>
    </citation>
    <scope>NUCLEOTIDE SEQUENCE [LARGE SCALE GENOMIC DNA]</scope>
    <source>
        <strain evidence="13">Red232</strain>
    </source>
</reference>
<comment type="pathway">
    <text evidence="3">Lipid metabolism.</text>
</comment>
<keyword evidence="9" id="KW-0594">Phospholipid biosynthesis</keyword>
<evidence type="ECO:0000256" key="9">
    <source>
        <dbReference type="RuleBase" id="RU361267"/>
    </source>
</evidence>
<feature type="domain" description="Phospholipid/glycerol acyltransferase" evidence="11">
    <location>
        <begin position="75"/>
        <end position="188"/>
    </location>
</feature>
<evidence type="ECO:0000313" key="13">
    <source>
        <dbReference type="Proteomes" id="UP001162891"/>
    </source>
</evidence>
<feature type="transmembrane region" description="Helical" evidence="10">
    <location>
        <begin position="6"/>
        <end position="30"/>
    </location>
</feature>
<keyword evidence="13" id="KW-1185">Reference proteome</keyword>
<evidence type="ECO:0000256" key="7">
    <source>
        <dbReference type="ARBA" id="ARBA00022679"/>
    </source>
</evidence>
<name>A0ABM7WWI5_9BACT</name>
<dbReference type="NCBIfam" id="TIGR00530">
    <property type="entry name" value="AGP_acyltrn"/>
    <property type="match status" value="1"/>
</dbReference>
<evidence type="ECO:0000256" key="1">
    <source>
        <dbReference type="ARBA" id="ARBA00001141"/>
    </source>
</evidence>
<feature type="transmembrane region" description="Helical" evidence="10">
    <location>
        <begin position="42"/>
        <end position="59"/>
    </location>
</feature>
<sequence length="252" mass="28440">MLRAFSVVYWAFFILTLPLLFAVALVVWLVTVAFDRRRIASHLWSCAWGSFYVVANPLWRVRVSGREKLPWNGPAVLVANHLSLLDILVLYALFRPFKWVAKAELFRIPFVGWNMWINDYVPIWRGDRESIRKMMQHCRAHLARGTPVLLFPEGTRSKDGRLQAFKDGAFRLALEANVPVIPVVVTGTSEALPKHGLVLRQRMDARVTVLDPIDPAAHPSVDDLREAARAAITAALPEEHRPAPRAPATARA</sequence>
<evidence type="ECO:0000259" key="11">
    <source>
        <dbReference type="SMART" id="SM00563"/>
    </source>
</evidence>
<comment type="similarity">
    <text evidence="4 9">Belongs to the 1-acyl-sn-glycerol-3-phosphate acyltransferase family.</text>
</comment>
<keyword evidence="10" id="KW-0472">Membrane</keyword>
<evidence type="ECO:0000256" key="8">
    <source>
        <dbReference type="ARBA" id="ARBA00023315"/>
    </source>
</evidence>
<dbReference type="Pfam" id="PF01553">
    <property type="entry name" value="Acyltransferase"/>
    <property type="match status" value="1"/>
</dbReference>
<accession>A0ABM7WWI5</accession>
<keyword evidence="10" id="KW-0812">Transmembrane</keyword>
<dbReference type="PANTHER" id="PTHR10434">
    <property type="entry name" value="1-ACYL-SN-GLYCEROL-3-PHOSPHATE ACYLTRANSFERASE"/>
    <property type="match status" value="1"/>
</dbReference>
<keyword evidence="9" id="KW-1208">Phospholipid metabolism</keyword>
<evidence type="ECO:0000256" key="3">
    <source>
        <dbReference type="ARBA" id="ARBA00005189"/>
    </source>
</evidence>
<dbReference type="InterPro" id="IPR004552">
    <property type="entry name" value="AGP_acyltrans"/>
</dbReference>
<keyword evidence="10" id="KW-1133">Transmembrane helix</keyword>
<comment type="pathway">
    <text evidence="2">Phospholipid metabolism; CDP-diacylglycerol biosynthesis; CDP-diacylglycerol from sn-glycerol 3-phosphate: step 2/3.</text>
</comment>
<keyword evidence="7 9" id="KW-0808">Transferase</keyword>
<organism evidence="12 13">
    <name type="scientific">Anaeromyxobacter oryzae</name>
    <dbReference type="NCBI Taxonomy" id="2918170"/>
    <lineage>
        <taxon>Bacteria</taxon>
        <taxon>Pseudomonadati</taxon>
        <taxon>Myxococcota</taxon>
        <taxon>Myxococcia</taxon>
        <taxon>Myxococcales</taxon>
        <taxon>Cystobacterineae</taxon>
        <taxon>Anaeromyxobacteraceae</taxon>
        <taxon>Anaeromyxobacter</taxon>
    </lineage>
</organism>
<dbReference type="PANTHER" id="PTHR10434:SF11">
    <property type="entry name" value="1-ACYL-SN-GLYCEROL-3-PHOSPHATE ACYLTRANSFERASE"/>
    <property type="match status" value="1"/>
</dbReference>
<comment type="catalytic activity">
    <reaction evidence="1 9">
        <text>a 1-acyl-sn-glycero-3-phosphate + an acyl-CoA = a 1,2-diacyl-sn-glycero-3-phosphate + CoA</text>
        <dbReference type="Rhea" id="RHEA:19709"/>
        <dbReference type="ChEBI" id="CHEBI:57287"/>
        <dbReference type="ChEBI" id="CHEBI:57970"/>
        <dbReference type="ChEBI" id="CHEBI:58342"/>
        <dbReference type="ChEBI" id="CHEBI:58608"/>
        <dbReference type="EC" id="2.3.1.51"/>
    </reaction>
</comment>
<protein>
    <recommendedName>
        <fullName evidence="6 9">1-acyl-sn-glycerol-3-phosphate acyltransferase</fullName>
        <ecNumber evidence="5 9">2.3.1.51</ecNumber>
    </recommendedName>
</protein>
<gene>
    <name evidence="12" type="ORF">AMOR_28330</name>
</gene>
<dbReference type="InterPro" id="IPR002123">
    <property type="entry name" value="Plipid/glycerol_acylTrfase"/>
</dbReference>
<dbReference type="SUPFAM" id="SSF69593">
    <property type="entry name" value="Glycerol-3-phosphate (1)-acyltransferase"/>
    <property type="match status" value="1"/>
</dbReference>
<dbReference type="EMBL" id="AP025591">
    <property type="protein sequence ID" value="BDG03837.1"/>
    <property type="molecule type" value="Genomic_DNA"/>
</dbReference>
<keyword evidence="8 9" id="KW-0012">Acyltransferase</keyword>
<evidence type="ECO:0000256" key="5">
    <source>
        <dbReference type="ARBA" id="ARBA00013211"/>
    </source>
</evidence>
<comment type="domain">
    <text evidence="9">The HXXXXD motif is essential for acyltransferase activity and may constitute the binding site for the phosphate moiety of the glycerol-3-phosphate.</text>
</comment>
<proteinExistence type="inferred from homology"/>
<dbReference type="RefSeq" id="WP_248362285.1">
    <property type="nucleotide sequence ID" value="NZ_AP025591.1"/>
</dbReference>
<dbReference type="Proteomes" id="UP001162891">
    <property type="component" value="Chromosome"/>
</dbReference>
<dbReference type="EC" id="2.3.1.51" evidence="5 9"/>
<keyword evidence="9" id="KW-0444">Lipid biosynthesis</keyword>
<feature type="transmembrane region" description="Helical" evidence="10">
    <location>
        <begin position="71"/>
        <end position="94"/>
    </location>
</feature>
<evidence type="ECO:0000256" key="6">
    <source>
        <dbReference type="ARBA" id="ARBA00016139"/>
    </source>
</evidence>
<evidence type="ECO:0000256" key="2">
    <source>
        <dbReference type="ARBA" id="ARBA00004728"/>
    </source>
</evidence>
<dbReference type="SMART" id="SM00563">
    <property type="entry name" value="PlsC"/>
    <property type="match status" value="1"/>
</dbReference>
<keyword evidence="9" id="KW-0443">Lipid metabolism</keyword>
<evidence type="ECO:0000256" key="10">
    <source>
        <dbReference type="SAM" id="Phobius"/>
    </source>
</evidence>
<evidence type="ECO:0000313" key="12">
    <source>
        <dbReference type="EMBL" id="BDG03837.1"/>
    </source>
</evidence>
<dbReference type="CDD" id="cd07989">
    <property type="entry name" value="LPLAT_AGPAT-like"/>
    <property type="match status" value="1"/>
</dbReference>
<evidence type="ECO:0000256" key="4">
    <source>
        <dbReference type="ARBA" id="ARBA00008655"/>
    </source>
</evidence>